<evidence type="ECO:0000313" key="3">
    <source>
        <dbReference type="Proteomes" id="UP000002221"/>
    </source>
</evidence>
<feature type="chain" id="PRO_5003011970" evidence="1">
    <location>
        <begin position="18"/>
        <end position="129"/>
    </location>
</feature>
<accession>D0MDB0</accession>
<proteinExistence type="predicted"/>
<name>D0MDB0_RHOM4</name>
<dbReference type="AlphaFoldDB" id="D0MDB0"/>
<organism evidence="2 3">
    <name type="scientific">Rhodothermus marinus (strain ATCC 43812 / DSM 4252 / R-10)</name>
    <name type="common">Rhodothermus obamensis</name>
    <dbReference type="NCBI Taxonomy" id="518766"/>
    <lineage>
        <taxon>Bacteria</taxon>
        <taxon>Pseudomonadati</taxon>
        <taxon>Rhodothermota</taxon>
        <taxon>Rhodothermia</taxon>
        <taxon>Rhodothermales</taxon>
        <taxon>Rhodothermaceae</taxon>
        <taxon>Rhodothermus</taxon>
    </lineage>
</organism>
<evidence type="ECO:0000313" key="2">
    <source>
        <dbReference type="EMBL" id="ACY49022.1"/>
    </source>
</evidence>
<sequence>MLAGLWLLLFVPTTLRAGPAPVPDTTTQACQVTRVLYALDSPHAHLQNWGLEETLYLVERHAEALPLARLFAAVVRAYEQAVDDQRTLALAALLSFDADDARAYVHGHATESEQQDARDRWIRVLNGRL</sequence>
<dbReference type="Proteomes" id="UP000002221">
    <property type="component" value="Chromosome"/>
</dbReference>
<dbReference type="HOGENOM" id="CLU_1947149_0_0_10"/>
<gene>
    <name evidence="2" type="ordered locus">Rmar_2143</name>
</gene>
<reference evidence="2 3" key="1">
    <citation type="journal article" date="2009" name="Stand. Genomic Sci.">
        <title>Complete genome sequence of Rhodothermus marinus type strain (R-10).</title>
        <authorList>
            <person name="Nolan M."/>
            <person name="Tindall B.J."/>
            <person name="Pomrenke H."/>
            <person name="Lapidus A."/>
            <person name="Copeland A."/>
            <person name="Glavina Del Rio T."/>
            <person name="Lucas S."/>
            <person name="Chen F."/>
            <person name="Tice H."/>
            <person name="Cheng J.F."/>
            <person name="Saunders E."/>
            <person name="Han C."/>
            <person name="Bruce D."/>
            <person name="Goodwin L."/>
            <person name="Chain P."/>
            <person name="Pitluck S."/>
            <person name="Ovchinikova G."/>
            <person name="Pati A."/>
            <person name="Ivanova N."/>
            <person name="Mavromatis K."/>
            <person name="Chen A."/>
            <person name="Palaniappan K."/>
            <person name="Land M."/>
            <person name="Hauser L."/>
            <person name="Chang Y.J."/>
            <person name="Jeffries C.D."/>
            <person name="Brettin T."/>
            <person name="Goker M."/>
            <person name="Bristow J."/>
            <person name="Eisen J.A."/>
            <person name="Markowitz V."/>
            <person name="Hugenholtz P."/>
            <person name="Kyrpides N.C."/>
            <person name="Klenk H.P."/>
            <person name="Detter J.C."/>
        </authorList>
    </citation>
    <scope>NUCLEOTIDE SEQUENCE [LARGE SCALE GENOMIC DNA]</scope>
    <source>
        <strain evidence="3">ATCC 43812 / DSM 4252 / R-10</strain>
    </source>
</reference>
<keyword evidence="1" id="KW-0732">Signal</keyword>
<dbReference type="EMBL" id="CP001807">
    <property type="protein sequence ID" value="ACY49022.1"/>
    <property type="molecule type" value="Genomic_DNA"/>
</dbReference>
<protein>
    <submittedName>
        <fullName evidence="2">Uncharacterized protein</fullName>
    </submittedName>
</protein>
<keyword evidence="3" id="KW-1185">Reference proteome</keyword>
<dbReference type="KEGG" id="rmr:Rmar_2143"/>
<evidence type="ECO:0000256" key="1">
    <source>
        <dbReference type="SAM" id="SignalP"/>
    </source>
</evidence>
<feature type="signal peptide" evidence="1">
    <location>
        <begin position="1"/>
        <end position="17"/>
    </location>
</feature>
<dbReference type="STRING" id="518766.Rmar_2143"/>